<dbReference type="RefSeq" id="WP_379040190.1">
    <property type="nucleotide sequence ID" value="NZ_JBHSKW010000001.1"/>
</dbReference>
<organism evidence="2 3">
    <name type="scientific">Pedobacter alpinus</name>
    <dbReference type="NCBI Taxonomy" id="1590643"/>
    <lineage>
        <taxon>Bacteria</taxon>
        <taxon>Pseudomonadati</taxon>
        <taxon>Bacteroidota</taxon>
        <taxon>Sphingobacteriia</taxon>
        <taxon>Sphingobacteriales</taxon>
        <taxon>Sphingobacteriaceae</taxon>
        <taxon>Pedobacter</taxon>
    </lineage>
</organism>
<evidence type="ECO:0000313" key="2">
    <source>
        <dbReference type="EMBL" id="MFD2732513.1"/>
    </source>
</evidence>
<feature type="chain" id="PRO_5047070150" description="DUF1735 domain-containing protein" evidence="1">
    <location>
        <begin position="23"/>
        <end position="344"/>
    </location>
</feature>
<dbReference type="Proteomes" id="UP001597546">
    <property type="component" value="Unassembled WGS sequence"/>
</dbReference>
<keyword evidence="3" id="KW-1185">Reference proteome</keyword>
<gene>
    <name evidence="2" type="ORF">ACFSSE_12450</name>
</gene>
<protein>
    <recommendedName>
        <fullName evidence="4">DUF1735 domain-containing protein</fullName>
    </recommendedName>
</protein>
<keyword evidence="1" id="KW-0732">Signal</keyword>
<evidence type="ECO:0000313" key="3">
    <source>
        <dbReference type="Proteomes" id="UP001597546"/>
    </source>
</evidence>
<name>A0ABW5TVF5_9SPHI</name>
<evidence type="ECO:0008006" key="4">
    <source>
        <dbReference type="Google" id="ProtNLM"/>
    </source>
</evidence>
<feature type="signal peptide" evidence="1">
    <location>
        <begin position="1"/>
        <end position="22"/>
    </location>
</feature>
<sequence>MRITSSILKSLVLTLLVFTACKQETIQGIKATEAVKVYFPDAEKPNGLIEAISKTNMVVDTVAETVNFPVPVYRGGFYNLEQFTVDASVDNSAIDALILSGDLPANTVILTPGTYSITQKDTVKKSSDILKGTITTRVKKSSLIDYAGKTVALGLKISNPSMYEVNEDLSKVIIYFNVDDLLDRITPKDNMIDKANWVNLRINNDENVKFEINPNGKILATGGNWGHAGVYQAVEVRANKSYKVDMKVKGSGATDVWFEVYVSKKEPTQGSDYSENGTRIGLNTWNGCGNTSFDDLLSKIKCAGSSNVVTFPTAGTVYIVIKSGGGNLGTTGITMSAVDFRRID</sequence>
<evidence type="ECO:0000256" key="1">
    <source>
        <dbReference type="SAM" id="SignalP"/>
    </source>
</evidence>
<proteinExistence type="predicted"/>
<accession>A0ABW5TVF5</accession>
<comment type="caution">
    <text evidence="2">The sequence shown here is derived from an EMBL/GenBank/DDBJ whole genome shotgun (WGS) entry which is preliminary data.</text>
</comment>
<reference evidence="3" key="1">
    <citation type="journal article" date="2019" name="Int. J. Syst. Evol. Microbiol.">
        <title>The Global Catalogue of Microorganisms (GCM) 10K type strain sequencing project: providing services to taxonomists for standard genome sequencing and annotation.</title>
        <authorList>
            <consortium name="The Broad Institute Genomics Platform"/>
            <consortium name="The Broad Institute Genome Sequencing Center for Infectious Disease"/>
            <person name="Wu L."/>
            <person name="Ma J."/>
        </authorList>
    </citation>
    <scope>NUCLEOTIDE SEQUENCE [LARGE SCALE GENOMIC DNA]</scope>
    <source>
        <strain evidence="3">KCTC 42456</strain>
    </source>
</reference>
<dbReference type="PROSITE" id="PS51257">
    <property type="entry name" value="PROKAR_LIPOPROTEIN"/>
    <property type="match status" value="1"/>
</dbReference>
<dbReference type="EMBL" id="JBHULV010000044">
    <property type="protein sequence ID" value="MFD2732513.1"/>
    <property type="molecule type" value="Genomic_DNA"/>
</dbReference>